<keyword evidence="5" id="KW-0963">Cytoplasm</keyword>
<comment type="similarity">
    <text evidence="2">Belongs to the DNA polymerase type-C family. DnaE2 subfamily.</text>
</comment>
<evidence type="ECO:0000256" key="7">
    <source>
        <dbReference type="ARBA" id="ARBA00022695"/>
    </source>
</evidence>
<evidence type="ECO:0000256" key="1">
    <source>
        <dbReference type="ARBA" id="ARBA00004496"/>
    </source>
</evidence>
<sequence length="825" mass="90803">MARLFRSFPNALVRTLEIAGRCTFSLDELKYEYPIDPVPQDRTPQEEIARLSWLGADERYPEGVPAKVKAQIAHELDLIATLKFAPYFLTVHDIVRFARERGILCQGRGSAANSAVCFCLGITAVDPARIEVLFERFISAERNEPPDIDVDFEHERREEVIQYVYQKYGRERAGMTATVISYRTKSALREVGKVFGLSDDAITALQRAFWRRPWAEVGADELHAAGLNPCDQWLQRVIALAEELKGFPRHLSQHTGGMVITRSPLNEVVPIGNAAMAERTVIEWDKNDLDALGILKIDILGLGMLSCVRKALALIAQHHGRRLTLATVPAEDPAVYAMLCRADSVGVFQVESRAQMGMLPRLKPKEFYDLVIEVAIVRPGPIQGDMVHPYLRRREGLEEVAFPSAELEAVLGKTLGVPLFQEQAMRIAIVAAGFTPSAADGLRRAMATFRNHGTIHHFRDRFIAGMTGRGYEADFALRCFRQIEGFADYGFPESHAASFALIVYVSAWLKCHYPAAFACALLNSQPMGFYAPAQIIADARRHGVQVRPADVNASDWDCTLEPISAGGPVLRLGFRQIKGLREAEARAITAARSRPFASIAELAARAGLAPRTLETLARADAFGSLKLDRRCALWAVLGLEEEPLPLFAALFAGAEKSQEPAVALPPAPLGEEVSEDYRAFGLSLKAHPVALLRPRLDTEGYLPAARIAALKHEDRAKTAGLVITRQSPGSAKGIIFITLEDETGQANLIVKPAVFARYRGTVLGAQMIGVEGLVQRQGAVVHVLARRLVTLDPVLARLSRQIAPNLTPSRAGDEARFEVSSRDFH</sequence>
<dbReference type="NCBIfam" id="TIGR00594">
    <property type="entry name" value="polc"/>
    <property type="match status" value="1"/>
</dbReference>
<organism evidence="17">
    <name type="scientific">metagenome</name>
    <dbReference type="NCBI Taxonomy" id="256318"/>
    <lineage>
        <taxon>unclassified sequences</taxon>
        <taxon>metagenomes</taxon>
    </lineage>
</organism>
<proteinExistence type="inferred from homology"/>
<dbReference type="Pfam" id="PF17657">
    <property type="entry name" value="DNA_pol3_finger"/>
    <property type="match status" value="1"/>
</dbReference>
<comment type="subcellular location">
    <subcellularLocation>
        <location evidence="1">Cytoplasm</location>
    </subcellularLocation>
</comment>
<dbReference type="InterPro" id="IPR004805">
    <property type="entry name" value="DnaE2/DnaE/PolC"/>
</dbReference>
<dbReference type="GO" id="GO:0008408">
    <property type="term" value="F:3'-5' exonuclease activity"/>
    <property type="evidence" value="ECO:0007669"/>
    <property type="project" value="InterPro"/>
</dbReference>
<dbReference type="GO" id="GO:0005737">
    <property type="term" value="C:cytoplasm"/>
    <property type="evidence" value="ECO:0007669"/>
    <property type="project" value="UniProtKB-SubCell"/>
</dbReference>
<feature type="domain" description="Bacterial DNA polymerase III alpha subunit NTPase" evidence="14">
    <location>
        <begin position="47"/>
        <end position="301"/>
    </location>
</feature>
<dbReference type="GO" id="GO:0003676">
    <property type="term" value="F:nucleic acid binding"/>
    <property type="evidence" value="ECO:0007669"/>
    <property type="project" value="InterPro"/>
</dbReference>
<dbReference type="Pfam" id="PF01336">
    <property type="entry name" value="tRNA_anti-codon"/>
    <property type="match status" value="1"/>
</dbReference>
<dbReference type="GO" id="GO:0003887">
    <property type="term" value="F:DNA-directed DNA polymerase activity"/>
    <property type="evidence" value="ECO:0007669"/>
    <property type="project" value="UniProtKB-KW"/>
</dbReference>
<dbReference type="InterPro" id="IPR011708">
    <property type="entry name" value="DNA_pol3_alpha_NTPase_dom"/>
</dbReference>
<dbReference type="EMBL" id="UIDG01000467">
    <property type="protein sequence ID" value="SUS07869.1"/>
    <property type="molecule type" value="Genomic_DNA"/>
</dbReference>
<evidence type="ECO:0000256" key="10">
    <source>
        <dbReference type="ARBA" id="ARBA00022932"/>
    </source>
</evidence>
<keyword evidence="11" id="KW-0234">DNA repair</keyword>
<dbReference type="PANTHER" id="PTHR32294:SF4">
    <property type="entry name" value="ERROR-PRONE DNA POLYMERASE"/>
    <property type="match status" value="1"/>
</dbReference>
<evidence type="ECO:0000313" key="17">
    <source>
        <dbReference type="EMBL" id="SUS07869.1"/>
    </source>
</evidence>
<evidence type="ECO:0000256" key="2">
    <source>
        <dbReference type="ARBA" id="ARBA00007391"/>
    </source>
</evidence>
<feature type="domain" description="OB" evidence="13">
    <location>
        <begin position="718"/>
        <end position="787"/>
    </location>
</feature>
<reference evidence="17" key="1">
    <citation type="submission" date="2018-07" db="EMBL/GenBank/DDBJ databases">
        <authorList>
            <person name="Quirk P.G."/>
            <person name="Krulwich T.A."/>
        </authorList>
    </citation>
    <scope>NUCLEOTIDE SEQUENCE</scope>
</reference>
<accession>A0A380TJI6</accession>
<keyword evidence="8" id="KW-0235">DNA replication</keyword>
<dbReference type="GO" id="GO:0006281">
    <property type="term" value="P:DNA repair"/>
    <property type="evidence" value="ECO:0007669"/>
    <property type="project" value="UniProtKB-KW"/>
</dbReference>
<evidence type="ECO:0000259" key="15">
    <source>
        <dbReference type="Pfam" id="PF14579"/>
    </source>
</evidence>
<keyword evidence="10" id="KW-0239">DNA-directed DNA polymerase</keyword>
<evidence type="ECO:0000256" key="8">
    <source>
        <dbReference type="ARBA" id="ARBA00022705"/>
    </source>
</evidence>
<comment type="catalytic activity">
    <reaction evidence="12">
        <text>DNA(n) + a 2'-deoxyribonucleoside 5'-triphosphate = DNA(n+1) + diphosphate</text>
        <dbReference type="Rhea" id="RHEA:22508"/>
        <dbReference type="Rhea" id="RHEA-COMP:17339"/>
        <dbReference type="Rhea" id="RHEA-COMP:17340"/>
        <dbReference type="ChEBI" id="CHEBI:33019"/>
        <dbReference type="ChEBI" id="CHEBI:61560"/>
        <dbReference type="ChEBI" id="CHEBI:173112"/>
        <dbReference type="EC" id="2.7.7.7"/>
    </reaction>
</comment>
<dbReference type="AlphaFoldDB" id="A0A380TJI6"/>
<evidence type="ECO:0000256" key="9">
    <source>
        <dbReference type="ARBA" id="ARBA00022763"/>
    </source>
</evidence>
<dbReference type="NCBIfam" id="NF004225">
    <property type="entry name" value="PRK05672.1"/>
    <property type="match status" value="1"/>
</dbReference>
<keyword evidence="6 17" id="KW-0808">Transferase</keyword>
<dbReference type="Pfam" id="PF07733">
    <property type="entry name" value="DNA_pol3_alpha"/>
    <property type="match status" value="1"/>
</dbReference>
<dbReference type="InterPro" id="IPR004365">
    <property type="entry name" value="NA-bd_OB_tRNA"/>
</dbReference>
<gene>
    <name evidence="17" type="primary">dnaE</name>
    <name evidence="17" type="ORF">DF3PB_5190001</name>
</gene>
<feature type="domain" description="DNA polymerase III alpha subunit finger" evidence="16">
    <location>
        <begin position="304"/>
        <end position="468"/>
    </location>
</feature>
<dbReference type="CDD" id="cd04485">
    <property type="entry name" value="DnaE_OBF"/>
    <property type="match status" value="1"/>
</dbReference>
<evidence type="ECO:0000256" key="11">
    <source>
        <dbReference type="ARBA" id="ARBA00023204"/>
    </source>
</evidence>
<evidence type="ECO:0000256" key="3">
    <source>
        <dbReference type="ARBA" id="ARBA00012417"/>
    </source>
</evidence>
<evidence type="ECO:0000256" key="12">
    <source>
        <dbReference type="ARBA" id="ARBA00049244"/>
    </source>
</evidence>
<dbReference type="PANTHER" id="PTHR32294">
    <property type="entry name" value="DNA POLYMERASE III SUBUNIT ALPHA"/>
    <property type="match status" value="1"/>
</dbReference>
<evidence type="ECO:0000259" key="14">
    <source>
        <dbReference type="Pfam" id="PF07733"/>
    </source>
</evidence>
<dbReference type="Gene3D" id="1.10.150.870">
    <property type="match status" value="1"/>
</dbReference>
<evidence type="ECO:0000256" key="4">
    <source>
        <dbReference type="ARBA" id="ARBA00017273"/>
    </source>
</evidence>
<keyword evidence="9" id="KW-0227">DNA damage</keyword>
<evidence type="ECO:0000259" key="13">
    <source>
        <dbReference type="Pfam" id="PF01336"/>
    </source>
</evidence>
<keyword evidence="7 17" id="KW-0548">Nucleotidyltransferase</keyword>
<evidence type="ECO:0000256" key="6">
    <source>
        <dbReference type="ARBA" id="ARBA00022679"/>
    </source>
</evidence>
<dbReference type="InterPro" id="IPR029460">
    <property type="entry name" value="DNAPol_HHH"/>
</dbReference>
<name>A0A380TJI6_9ZZZZ</name>
<evidence type="ECO:0000256" key="5">
    <source>
        <dbReference type="ARBA" id="ARBA00022490"/>
    </source>
</evidence>
<dbReference type="EC" id="2.7.7.7" evidence="3"/>
<dbReference type="GO" id="GO:0006260">
    <property type="term" value="P:DNA replication"/>
    <property type="evidence" value="ECO:0007669"/>
    <property type="project" value="UniProtKB-KW"/>
</dbReference>
<dbReference type="InterPro" id="IPR040982">
    <property type="entry name" value="DNA_pol3_finger"/>
</dbReference>
<dbReference type="Pfam" id="PF14579">
    <property type="entry name" value="HHH_6"/>
    <property type="match status" value="1"/>
</dbReference>
<evidence type="ECO:0000259" key="16">
    <source>
        <dbReference type="Pfam" id="PF17657"/>
    </source>
</evidence>
<feature type="domain" description="DNA polymerase helix-hairpin-helix motif" evidence="15">
    <location>
        <begin position="543"/>
        <end position="630"/>
    </location>
</feature>
<protein>
    <recommendedName>
        <fullName evidence="4">Error-prone DNA polymerase</fullName>
        <ecNumber evidence="3">2.7.7.7</ecNumber>
    </recommendedName>
</protein>